<dbReference type="AlphaFoldDB" id="A0A1Y2HBA8"/>
<organism evidence="1 2">
    <name type="scientific">Catenaria anguillulae PL171</name>
    <dbReference type="NCBI Taxonomy" id="765915"/>
    <lineage>
        <taxon>Eukaryota</taxon>
        <taxon>Fungi</taxon>
        <taxon>Fungi incertae sedis</taxon>
        <taxon>Blastocladiomycota</taxon>
        <taxon>Blastocladiomycetes</taxon>
        <taxon>Blastocladiales</taxon>
        <taxon>Catenariaceae</taxon>
        <taxon>Catenaria</taxon>
    </lineage>
</organism>
<accession>A0A1Y2HBA8</accession>
<reference evidence="1 2" key="1">
    <citation type="submission" date="2016-07" db="EMBL/GenBank/DDBJ databases">
        <title>Pervasive Adenine N6-methylation of Active Genes in Fungi.</title>
        <authorList>
            <consortium name="DOE Joint Genome Institute"/>
            <person name="Mondo S.J."/>
            <person name="Dannebaum R.O."/>
            <person name="Kuo R.C."/>
            <person name="Labutti K."/>
            <person name="Haridas S."/>
            <person name="Kuo A."/>
            <person name="Salamov A."/>
            <person name="Ahrendt S.R."/>
            <person name="Lipzen A."/>
            <person name="Sullivan W."/>
            <person name="Andreopoulos W.B."/>
            <person name="Clum A."/>
            <person name="Lindquist E."/>
            <person name="Daum C."/>
            <person name="Ramamoorthy G.K."/>
            <person name="Gryganskyi A."/>
            <person name="Culley D."/>
            <person name="Magnuson J.K."/>
            <person name="James T.Y."/>
            <person name="O'Malley M.A."/>
            <person name="Stajich J.E."/>
            <person name="Spatafora J.W."/>
            <person name="Visel A."/>
            <person name="Grigoriev I.V."/>
        </authorList>
    </citation>
    <scope>NUCLEOTIDE SEQUENCE [LARGE SCALE GENOMIC DNA]</scope>
    <source>
        <strain evidence="1 2">PL171</strain>
    </source>
</reference>
<protein>
    <submittedName>
        <fullName evidence="1">Uncharacterized protein</fullName>
    </submittedName>
</protein>
<sequence length="131" mass="15400">MFSGSTVRLVFRRWLRMFLAVHTKPPMCQLMDGIVRWWAKWDVEYGVDPPRSSDNREYAVLVCVGVWLEIHCHYRPPYFAKLNCFLSWNANVLAYSAGHFDWKQNFADTITLQRTTPPLQRANPTKAEFNC</sequence>
<dbReference type="EMBL" id="MCFL01000055">
    <property type="protein sequence ID" value="ORZ31795.1"/>
    <property type="molecule type" value="Genomic_DNA"/>
</dbReference>
<keyword evidence="2" id="KW-1185">Reference proteome</keyword>
<dbReference type="Proteomes" id="UP000193411">
    <property type="component" value="Unassembled WGS sequence"/>
</dbReference>
<proteinExistence type="predicted"/>
<evidence type="ECO:0000313" key="1">
    <source>
        <dbReference type="EMBL" id="ORZ31795.1"/>
    </source>
</evidence>
<name>A0A1Y2HBA8_9FUNG</name>
<comment type="caution">
    <text evidence="1">The sequence shown here is derived from an EMBL/GenBank/DDBJ whole genome shotgun (WGS) entry which is preliminary data.</text>
</comment>
<evidence type="ECO:0000313" key="2">
    <source>
        <dbReference type="Proteomes" id="UP000193411"/>
    </source>
</evidence>
<gene>
    <name evidence="1" type="ORF">BCR44DRAFT_1260866</name>
</gene>